<keyword evidence="3" id="KW-1185">Reference proteome</keyword>
<dbReference type="InterPro" id="IPR011990">
    <property type="entry name" value="TPR-like_helical_dom_sf"/>
</dbReference>
<dbReference type="Gene3D" id="1.25.40.10">
    <property type="entry name" value="Tetratricopeptide repeat domain"/>
    <property type="match status" value="2"/>
</dbReference>
<comment type="caution">
    <text evidence="2">The sequence shown here is derived from an EMBL/GenBank/DDBJ whole genome shotgun (WGS) entry which is preliminary data.</text>
</comment>
<accession>A0ABS7Q442</accession>
<proteinExistence type="predicted"/>
<sequence>MTDTPEAVFEALRENNERPYGRQRTVRAEELVQAAEQFDDRGALVTALFELMSAYTYAGEERKSPVVFARIVQMWDTRPEDFSEWEEHQLYWRFKWVTNALIQVPDVPLTAVERWNDEMRDRYAKAGHGLQPVHAMRHLMARHVGEAGDPAVDAAYDLWVTRPRTELSDCEACETRERALHHVAAGDDERALAEWEPVLAGEQTCLEEPHVSKANALLPLLRCGRTDEARSHHLAGYRFARGNPDMGDALGLHLEFCALSRNEGRGLEILAENRGAFATSGAPLDRLGFLTGVEVLLARLATEGHDALAVAGPPGREWTVDELLRHVRGEANALAAAFDARNGTPAVSRRRAARLGQQVLMDVPLALGLRAAAAVPVVTARPPRSEASGTVIGAVPDSFVELVARARELTVVGRPDADVLWDRIRALTEDAGHAHDEAAGPEIVLRAELTEREAFQGFEDEDWPRARAVMLRAAELFEEAGARDRAAAARARAATALAAAAEEADSPSADDLATARTELDAELQLMSELLATTRADATDGSPLGSATASSTGAATASSTGSATASAAGPASGTATSPACGAATRPAAPEHDRYLAVLQCDAMLTSHALVAELPEPSAAVVEAFEASVERLLAESERLESPSRASAARQYAANIAARRGRFDDAVRDLTVALELVEGAGQPWRTPRPLALLAQLKLRSGEAEEALPLIHQALSTVARWPDPSLSLGPFHALLGHASHALGDTSGAVRHLSEAADRLDREGAEQHAAEVRLELADVLEGDGRGADAVAVLESAVLGDTSGLDHRLVAQIRLNLARSLAALGEQGAAAEEFVRLADTVATWQDDRFTHTMVACEAAGALAKAGMREAAAAAYERAVAAHAEAPRPHHMVSMMREFARLAVAGEEGAGLPEALEHLARADAVIATVPEDGGDFAHWYHRGAVHYQRGRCHASADAYAEALAEMERAVTAYEAGGREGERPRAEAVRVAALLEANGLNAVPAATARLTAAIARCEAAGFPDAAATLAAVRDGLGTG</sequence>
<feature type="region of interest" description="Disordered" evidence="1">
    <location>
        <begin position="536"/>
        <end position="584"/>
    </location>
</feature>
<name>A0ABS7Q442_9ACTN</name>
<evidence type="ECO:0008006" key="4">
    <source>
        <dbReference type="Google" id="ProtNLM"/>
    </source>
</evidence>
<feature type="compositionally biased region" description="Low complexity" evidence="1">
    <location>
        <begin position="544"/>
        <end position="578"/>
    </location>
</feature>
<organism evidence="2 3">
    <name type="scientific">Actinacidiphila acidipaludis</name>
    <dbReference type="NCBI Taxonomy" id="2873382"/>
    <lineage>
        <taxon>Bacteria</taxon>
        <taxon>Bacillati</taxon>
        <taxon>Actinomycetota</taxon>
        <taxon>Actinomycetes</taxon>
        <taxon>Kitasatosporales</taxon>
        <taxon>Streptomycetaceae</taxon>
        <taxon>Actinacidiphila</taxon>
    </lineage>
</organism>
<dbReference type="SUPFAM" id="SSF48452">
    <property type="entry name" value="TPR-like"/>
    <property type="match status" value="2"/>
</dbReference>
<dbReference type="Proteomes" id="UP000778578">
    <property type="component" value="Unassembled WGS sequence"/>
</dbReference>
<evidence type="ECO:0000313" key="2">
    <source>
        <dbReference type="EMBL" id="MBY8877910.1"/>
    </source>
</evidence>
<gene>
    <name evidence="2" type="ORF">K7862_09755</name>
</gene>
<reference evidence="2 3" key="1">
    <citation type="submission" date="2021-08" db="EMBL/GenBank/DDBJ databases">
        <title>WGS of actinomycetes from Thailand.</title>
        <authorList>
            <person name="Thawai C."/>
        </authorList>
    </citation>
    <scope>NUCLEOTIDE SEQUENCE [LARGE SCALE GENOMIC DNA]</scope>
    <source>
        <strain evidence="2 3">PLK6-54</strain>
    </source>
</reference>
<dbReference type="RefSeq" id="WP_222962060.1">
    <property type="nucleotide sequence ID" value="NZ_JAINZZ010000008.1"/>
</dbReference>
<protein>
    <recommendedName>
        <fullName evidence="4">Tetratricopeptide repeat protein</fullName>
    </recommendedName>
</protein>
<dbReference type="EMBL" id="JAINZZ010000008">
    <property type="protein sequence ID" value="MBY8877910.1"/>
    <property type="molecule type" value="Genomic_DNA"/>
</dbReference>
<evidence type="ECO:0000313" key="3">
    <source>
        <dbReference type="Proteomes" id="UP000778578"/>
    </source>
</evidence>
<evidence type="ECO:0000256" key="1">
    <source>
        <dbReference type="SAM" id="MobiDB-lite"/>
    </source>
</evidence>